<keyword evidence="7" id="KW-1185">Reference proteome</keyword>
<protein>
    <submittedName>
        <fullName evidence="6">Uncharacterized protein</fullName>
    </submittedName>
</protein>
<feature type="transmembrane region" description="Helical" evidence="5">
    <location>
        <begin position="262"/>
        <end position="284"/>
    </location>
</feature>
<keyword evidence="4 5" id="KW-0472">Membrane</keyword>
<evidence type="ECO:0000313" key="6">
    <source>
        <dbReference type="EMBL" id="VDK18148.1"/>
    </source>
</evidence>
<feature type="transmembrane region" description="Helical" evidence="5">
    <location>
        <begin position="55"/>
        <end position="73"/>
    </location>
</feature>
<organism evidence="6 7">
    <name type="scientific">Anisakis simplex</name>
    <name type="common">Herring worm</name>
    <dbReference type="NCBI Taxonomy" id="6269"/>
    <lineage>
        <taxon>Eukaryota</taxon>
        <taxon>Metazoa</taxon>
        <taxon>Ecdysozoa</taxon>
        <taxon>Nematoda</taxon>
        <taxon>Chromadorea</taxon>
        <taxon>Rhabditida</taxon>
        <taxon>Spirurina</taxon>
        <taxon>Ascaridomorpha</taxon>
        <taxon>Ascaridoidea</taxon>
        <taxon>Anisakidae</taxon>
        <taxon>Anisakis</taxon>
        <taxon>Anisakis simplex complex</taxon>
    </lineage>
</organism>
<evidence type="ECO:0000256" key="5">
    <source>
        <dbReference type="SAM" id="Phobius"/>
    </source>
</evidence>
<dbReference type="OrthoDB" id="5832279at2759"/>
<feature type="transmembrane region" description="Helical" evidence="5">
    <location>
        <begin position="20"/>
        <end position="43"/>
    </location>
</feature>
<name>A0A3P6NR03_ANISI</name>
<gene>
    <name evidence="6" type="ORF">ASIM_LOCUS844</name>
</gene>
<evidence type="ECO:0000256" key="1">
    <source>
        <dbReference type="ARBA" id="ARBA00004141"/>
    </source>
</evidence>
<feature type="transmembrane region" description="Helical" evidence="5">
    <location>
        <begin position="79"/>
        <end position="101"/>
    </location>
</feature>
<evidence type="ECO:0000256" key="2">
    <source>
        <dbReference type="ARBA" id="ARBA00022692"/>
    </source>
</evidence>
<sequence>MLEFFKGSIVLNMEPYQRVLLSIGGAFSALVMILAVLQWFHIWTYVSEEKRQNKLYFLISLFPVSTVCCLIGMCVPRTSLVLSSAGLLYFLTCMFVLISLLRNLFGSRESLSNSLKFDRKQINFQSPPFCCFCFCLPKISSNTRNLRRIEWLILQAPIVRALIVLFNLIAVAEFREESLKYVHWAEMIGVGSLLMAIFGTHTLARLTSGKLSHYGFMTIFRLIDVALLFYTAQQPMIFENILVRFGVVQCGPALSAQDNARFICNFVIITEMLLLSLCASILLAPSRSALFDRYPHGCGSPISTSFTDESMLTHNELSED</sequence>
<dbReference type="AlphaFoldDB" id="A0A3P6NR03"/>
<feature type="transmembrane region" description="Helical" evidence="5">
    <location>
        <begin position="211"/>
        <end position="232"/>
    </location>
</feature>
<dbReference type="GO" id="GO:0016020">
    <property type="term" value="C:membrane"/>
    <property type="evidence" value="ECO:0007669"/>
    <property type="project" value="UniProtKB-SubCell"/>
</dbReference>
<keyword evidence="3 5" id="KW-1133">Transmembrane helix</keyword>
<dbReference type="Proteomes" id="UP000267096">
    <property type="component" value="Unassembled WGS sequence"/>
</dbReference>
<dbReference type="SMART" id="SM01417">
    <property type="entry name" value="Solute_trans_a"/>
    <property type="match status" value="1"/>
</dbReference>
<dbReference type="EMBL" id="UYRR01000712">
    <property type="protein sequence ID" value="VDK18148.1"/>
    <property type="molecule type" value="Genomic_DNA"/>
</dbReference>
<evidence type="ECO:0000313" key="7">
    <source>
        <dbReference type="Proteomes" id="UP000267096"/>
    </source>
</evidence>
<evidence type="ECO:0000256" key="3">
    <source>
        <dbReference type="ARBA" id="ARBA00022989"/>
    </source>
</evidence>
<proteinExistence type="predicted"/>
<accession>A0A3P6NR03</accession>
<feature type="transmembrane region" description="Helical" evidence="5">
    <location>
        <begin position="151"/>
        <end position="172"/>
    </location>
</feature>
<dbReference type="PANTHER" id="PTHR23423">
    <property type="entry name" value="ORGANIC SOLUTE TRANSPORTER-RELATED"/>
    <property type="match status" value="1"/>
</dbReference>
<dbReference type="Pfam" id="PF03619">
    <property type="entry name" value="Solute_trans_a"/>
    <property type="match status" value="1"/>
</dbReference>
<keyword evidence="2 5" id="KW-0812">Transmembrane</keyword>
<feature type="transmembrane region" description="Helical" evidence="5">
    <location>
        <begin position="184"/>
        <end position="204"/>
    </location>
</feature>
<reference evidence="6 7" key="1">
    <citation type="submission" date="2018-11" db="EMBL/GenBank/DDBJ databases">
        <authorList>
            <consortium name="Pathogen Informatics"/>
        </authorList>
    </citation>
    <scope>NUCLEOTIDE SEQUENCE [LARGE SCALE GENOMIC DNA]</scope>
</reference>
<comment type="subcellular location">
    <subcellularLocation>
        <location evidence="1">Membrane</location>
        <topology evidence="1">Multi-pass membrane protein</topology>
    </subcellularLocation>
</comment>
<dbReference type="InterPro" id="IPR005178">
    <property type="entry name" value="Ostalpha/TMEM184C"/>
</dbReference>
<evidence type="ECO:0000256" key="4">
    <source>
        <dbReference type="ARBA" id="ARBA00023136"/>
    </source>
</evidence>